<reference evidence="1" key="1">
    <citation type="submission" date="2015-11" db="EMBL/GenBank/DDBJ databases">
        <title>De novo transcriptome assembly of four potential Pierce s Disease insect vectors from Arizona vineyards.</title>
        <authorList>
            <person name="Tassone E.E."/>
        </authorList>
    </citation>
    <scope>NUCLEOTIDE SEQUENCE</scope>
</reference>
<organism evidence="1">
    <name type="scientific">Cuerna arida</name>
    <dbReference type="NCBI Taxonomy" id="1464854"/>
    <lineage>
        <taxon>Eukaryota</taxon>
        <taxon>Metazoa</taxon>
        <taxon>Ecdysozoa</taxon>
        <taxon>Arthropoda</taxon>
        <taxon>Hexapoda</taxon>
        <taxon>Insecta</taxon>
        <taxon>Pterygota</taxon>
        <taxon>Neoptera</taxon>
        <taxon>Paraneoptera</taxon>
        <taxon>Hemiptera</taxon>
        <taxon>Auchenorrhyncha</taxon>
        <taxon>Membracoidea</taxon>
        <taxon>Cicadellidae</taxon>
        <taxon>Cicadellinae</taxon>
        <taxon>Proconiini</taxon>
        <taxon>Cuerna</taxon>
    </lineage>
</organism>
<evidence type="ECO:0000313" key="1">
    <source>
        <dbReference type="EMBL" id="JAS40149.1"/>
    </source>
</evidence>
<feature type="non-terminal residue" evidence="1">
    <location>
        <position position="1"/>
    </location>
</feature>
<accession>A0A1B6EQC7</accession>
<name>A0A1B6EQC7_9HEMI</name>
<protein>
    <submittedName>
        <fullName evidence="1">Uncharacterized protein</fullName>
    </submittedName>
</protein>
<dbReference type="EMBL" id="GECZ01029620">
    <property type="protein sequence ID" value="JAS40149.1"/>
    <property type="molecule type" value="Transcribed_RNA"/>
</dbReference>
<gene>
    <name evidence="1" type="ORF">g.29475</name>
</gene>
<proteinExistence type="predicted"/>
<dbReference type="AlphaFoldDB" id="A0A1B6EQC7"/>
<sequence>IKKLLFKEPLNWKAGGGIRIPHKIHAKFLLRHLLTKSTLEPNTTSTLDMLGPTLLISIKVEADHRHVQLSHSSLLDQDLVLHNFCVLKETFELKIRCILLNSAHGTVHFLMAFVPKIALSQLFYKPNFFPRYLPRVNRNLLTVIGAILYFDPPLPRFTKLIVFIYLTISVKFIFT</sequence>